<organism evidence="2 3">
    <name type="scientific">Phocaeicola vulgatus</name>
    <name type="common">Bacteroides vulgatus</name>
    <dbReference type="NCBI Taxonomy" id="821"/>
    <lineage>
        <taxon>Bacteria</taxon>
        <taxon>Pseudomonadati</taxon>
        <taxon>Bacteroidota</taxon>
        <taxon>Bacteroidia</taxon>
        <taxon>Bacteroidales</taxon>
        <taxon>Bacteroidaceae</taxon>
        <taxon>Phocaeicola</taxon>
    </lineage>
</organism>
<dbReference type="RefSeq" id="WP_172770137.1">
    <property type="nucleotide sequence ID" value="NZ_JABDSI010000120.1"/>
</dbReference>
<dbReference type="GO" id="GO:0016740">
    <property type="term" value="F:transferase activity"/>
    <property type="evidence" value="ECO:0007669"/>
    <property type="project" value="UniProtKB-KW"/>
</dbReference>
<dbReference type="Proteomes" id="UP000583639">
    <property type="component" value="Unassembled WGS sequence"/>
</dbReference>
<keyword evidence="2" id="KW-0808">Transferase</keyword>
<dbReference type="PANTHER" id="PTHR43685">
    <property type="entry name" value="GLYCOSYLTRANSFERASE"/>
    <property type="match status" value="1"/>
</dbReference>
<dbReference type="EMBL" id="JABDSI010000120">
    <property type="protein sequence ID" value="NMW40871.1"/>
    <property type="molecule type" value="Genomic_DNA"/>
</dbReference>
<dbReference type="PANTHER" id="PTHR43685:SF2">
    <property type="entry name" value="GLYCOSYLTRANSFERASE 2-LIKE DOMAIN-CONTAINING PROTEIN"/>
    <property type="match status" value="1"/>
</dbReference>
<name>A0A848QXP4_PHOVU</name>
<evidence type="ECO:0000313" key="3">
    <source>
        <dbReference type="Proteomes" id="UP000583639"/>
    </source>
</evidence>
<dbReference type="InterPro" id="IPR029044">
    <property type="entry name" value="Nucleotide-diphossugar_trans"/>
</dbReference>
<evidence type="ECO:0000259" key="1">
    <source>
        <dbReference type="Pfam" id="PF00535"/>
    </source>
</evidence>
<reference evidence="2 3" key="1">
    <citation type="submission" date="2020-04" db="EMBL/GenBank/DDBJ databases">
        <title>A novel gut-associated lysogenic phage, Bacteroides phage BV01, alters the host transcriptome and bile acid metabolism in Bacteroides vulgatus.</title>
        <authorList>
            <person name="Campbell D.E."/>
            <person name="Ly L."/>
            <person name="Ridlon J.M."/>
            <person name="Hsiao A."/>
            <person name="Degnan P.H."/>
        </authorList>
    </citation>
    <scope>NUCLEOTIDE SEQUENCE [LARGE SCALE GENOMIC DNA]</scope>
    <source>
        <strain evidence="2 3">VPI-BV8526</strain>
    </source>
</reference>
<comment type="caution">
    <text evidence="2">The sequence shown here is derived from an EMBL/GenBank/DDBJ whole genome shotgun (WGS) entry which is preliminary data.</text>
</comment>
<dbReference type="AlphaFoldDB" id="A0A848QXP4"/>
<dbReference type="InterPro" id="IPR050834">
    <property type="entry name" value="Glycosyltransf_2"/>
</dbReference>
<protein>
    <submittedName>
        <fullName evidence="2">Glycosyltransferase</fullName>
    </submittedName>
</protein>
<sequence>MLTCALLKVCIAALKNQSHKLDCIMVINNSSTDETEEWLKTQTDLLTIKQINSGGSGGFYRGLKKAYELGFNWMWCMDDDVYPEPDCLEKLLEYKVDNIGIMCPKRVQNGKPFLTESKFLHLSNPFKPLHERLEIEDLCCESLDIVGMAFEGPLINRECVSRIGLPNKELFILFDDTDYSFRCVLAGMKVMYVTKAILNKHLLMNSLSPIERVKNSKWKYCYQIRNETYFSHKYGTNFTVKYVRPFLLLLKSYFYILKNVPFNDKYLFSDFILFAKMYIRGVKHQLGKM</sequence>
<evidence type="ECO:0000313" key="2">
    <source>
        <dbReference type="EMBL" id="NMW40871.1"/>
    </source>
</evidence>
<feature type="domain" description="Glycosyltransferase 2-like" evidence="1">
    <location>
        <begin position="6"/>
        <end position="121"/>
    </location>
</feature>
<dbReference type="Pfam" id="PF00535">
    <property type="entry name" value="Glycos_transf_2"/>
    <property type="match status" value="1"/>
</dbReference>
<dbReference type="InterPro" id="IPR001173">
    <property type="entry name" value="Glyco_trans_2-like"/>
</dbReference>
<proteinExistence type="predicted"/>
<gene>
    <name evidence="2" type="ORF">HKQ55_12160</name>
</gene>
<accession>A0A848QXP4</accession>
<dbReference type="SUPFAM" id="SSF53448">
    <property type="entry name" value="Nucleotide-diphospho-sugar transferases"/>
    <property type="match status" value="1"/>
</dbReference>
<dbReference type="Gene3D" id="3.90.550.10">
    <property type="entry name" value="Spore Coat Polysaccharide Biosynthesis Protein SpsA, Chain A"/>
    <property type="match status" value="1"/>
</dbReference>